<name>A0A2G4SP62_RHIZD</name>
<dbReference type="AlphaFoldDB" id="A0A2G4SP62"/>
<dbReference type="RefSeq" id="XP_023464262.1">
    <property type="nucleotide sequence ID" value="XM_023613978.1"/>
</dbReference>
<dbReference type="GeneID" id="35444967"/>
<proteinExistence type="predicted"/>
<gene>
    <name evidence="1" type="ORF">RHIMIDRAFT_293372</name>
</gene>
<evidence type="ECO:0000313" key="1">
    <source>
        <dbReference type="EMBL" id="PHZ10554.1"/>
    </source>
</evidence>
<organism evidence="1 2">
    <name type="scientific">Rhizopus microsporus ATCC 52813</name>
    <dbReference type="NCBI Taxonomy" id="1340429"/>
    <lineage>
        <taxon>Eukaryota</taxon>
        <taxon>Fungi</taxon>
        <taxon>Fungi incertae sedis</taxon>
        <taxon>Mucoromycota</taxon>
        <taxon>Mucoromycotina</taxon>
        <taxon>Mucoromycetes</taxon>
        <taxon>Mucorales</taxon>
        <taxon>Mucorineae</taxon>
        <taxon>Rhizopodaceae</taxon>
        <taxon>Rhizopus</taxon>
    </lineage>
</organism>
<dbReference type="Proteomes" id="UP000242254">
    <property type="component" value="Unassembled WGS sequence"/>
</dbReference>
<accession>A0A2G4SP62</accession>
<protein>
    <submittedName>
        <fullName evidence="1">Uncharacterized protein</fullName>
    </submittedName>
</protein>
<evidence type="ECO:0000313" key="2">
    <source>
        <dbReference type="Proteomes" id="UP000242254"/>
    </source>
</evidence>
<dbReference type="EMBL" id="KZ303854">
    <property type="protein sequence ID" value="PHZ10554.1"/>
    <property type="molecule type" value="Genomic_DNA"/>
</dbReference>
<reference evidence="1 2" key="1">
    <citation type="journal article" date="2016" name="Proc. Natl. Acad. Sci. U.S.A.">
        <title>Lipid metabolic changes in an early divergent fungus govern the establishment of a mutualistic symbiosis with endobacteria.</title>
        <authorList>
            <person name="Lastovetsky O.A."/>
            <person name="Gaspar M.L."/>
            <person name="Mondo S.J."/>
            <person name="LaButti K.M."/>
            <person name="Sandor L."/>
            <person name="Grigoriev I.V."/>
            <person name="Henry S.A."/>
            <person name="Pawlowska T.E."/>
        </authorList>
    </citation>
    <scope>NUCLEOTIDE SEQUENCE [LARGE SCALE GENOMIC DNA]</scope>
    <source>
        <strain evidence="1 2">ATCC 52813</strain>
    </source>
</reference>
<keyword evidence="2" id="KW-1185">Reference proteome</keyword>
<sequence>MFCYTIFFHLSAGPEVTPNGTIVLGLLFGRDVLPTKSPWIVALYGQYNENTTKTTSTINDLRILPFFLHIVVQLSHSPLSYGYPCPSLKEVVAYVGVLPDFLAVDTKPVLGTLVNLSQKSYHLLSPDASNHF</sequence>